<feature type="domain" description="DUF4350" evidence="2">
    <location>
        <begin position="68"/>
        <end position="240"/>
    </location>
</feature>
<feature type="transmembrane region" description="Helical" evidence="1">
    <location>
        <begin position="38"/>
        <end position="56"/>
    </location>
</feature>
<keyword evidence="1" id="KW-1133">Transmembrane helix</keyword>
<keyword evidence="1" id="KW-0472">Membrane</keyword>
<gene>
    <name evidence="3" type="ORF">AAM4_2650</name>
</gene>
<name>A0A1L7RRW8_9ACTO</name>
<dbReference type="Pfam" id="PF14258">
    <property type="entry name" value="DUF4350"/>
    <property type="match status" value="1"/>
</dbReference>
<dbReference type="InterPro" id="IPR025646">
    <property type="entry name" value="DUF4350"/>
</dbReference>
<evidence type="ECO:0000313" key="3">
    <source>
        <dbReference type="EMBL" id="CED92482.1"/>
    </source>
</evidence>
<dbReference type="AlphaFoldDB" id="A0A1L7RRW8"/>
<evidence type="ECO:0000259" key="2">
    <source>
        <dbReference type="Pfam" id="PF14258"/>
    </source>
</evidence>
<evidence type="ECO:0000256" key="1">
    <source>
        <dbReference type="SAM" id="Phobius"/>
    </source>
</evidence>
<organism evidence="3">
    <name type="scientific">Actinomyces succiniciruminis</name>
    <dbReference type="NCBI Taxonomy" id="1522002"/>
    <lineage>
        <taxon>Bacteria</taxon>
        <taxon>Bacillati</taxon>
        <taxon>Actinomycetota</taxon>
        <taxon>Actinomycetes</taxon>
        <taxon>Actinomycetales</taxon>
        <taxon>Actinomycetaceae</taxon>
        <taxon>Actinomyces</taxon>
    </lineage>
</organism>
<feature type="transmembrane region" description="Helical" evidence="1">
    <location>
        <begin position="271"/>
        <end position="289"/>
    </location>
</feature>
<dbReference type="RefSeq" id="WP_210582026.1">
    <property type="nucleotide sequence ID" value="NZ_LK995541.1"/>
</dbReference>
<protein>
    <submittedName>
        <fullName evidence="3">PF14258 domain protein</fullName>
    </submittedName>
</protein>
<proteinExistence type="predicted"/>
<keyword evidence="1" id="KW-0812">Transmembrane</keyword>
<accession>A0A1L7RRW8</accession>
<sequence length="402" mass="41885">MSASRTTATPPADVPKAADLGDQVVGVRPGERLRRWRTFLAAGALVLLVALATWWATPQTSKVPYAIDNPHDDGAQALAQLLREEGVDVTSVNTGDAAVAAAADGATVVVLNVGEMSYFDREQLARVGQDVVVLGSLYQDFGELSDMLPTGTSAADPLQPECTDPDAVAARSLAGSAGSVALNDVAGAVGCFPVDAADEDAYAYATAPLDGGGTLRVIADPRIVTNSKLTTAGNAALAIRALGHNPKLVWFDASQAGVAVRVWDSPSLPPWLPVMLFLGSVVVVALAVVRGRRFGRLVPEDLPVLVQATETAIGRGRLYRRAGDRERAAQSLRAGTALRLGRSLGLSPAASRSELLHAAAGACGRPVAEIDQALYGPPPADDQALTDLAVRLEQLESEVHSR</sequence>
<dbReference type="EMBL" id="LK995541">
    <property type="protein sequence ID" value="CED92482.1"/>
    <property type="molecule type" value="Genomic_DNA"/>
</dbReference>
<reference evidence="3" key="1">
    <citation type="submission" date="2014-07" db="EMBL/GenBank/DDBJ databases">
        <authorList>
            <person name="Zhang J.E."/>
            <person name="Yang H."/>
            <person name="Guo J."/>
            <person name="Deng Z."/>
            <person name="Luo H."/>
            <person name="Luo M."/>
            <person name="Zhao B."/>
        </authorList>
    </citation>
    <scope>NUCLEOTIDE SEQUENCE</scope>
    <source>
        <strain evidence="3">AM4</strain>
    </source>
</reference>